<dbReference type="Pfam" id="PF00676">
    <property type="entry name" value="E1_dh"/>
    <property type="match status" value="1"/>
</dbReference>
<dbReference type="SUPFAM" id="SSF52518">
    <property type="entry name" value="Thiamin diphosphate-binding fold (THDP-binding)"/>
    <property type="match status" value="1"/>
</dbReference>
<dbReference type="InterPro" id="IPR001017">
    <property type="entry name" value="DH_E1"/>
</dbReference>
<dbReference type="CDD" id="cd02000">
    <property type="entry name" value="TPP_E1_PDC_ADC_BCADC"/>
    <property type="match status" value="1"/>
</dbReference>
<dbReference type="Gene3D" id="3.40.50.970">
    <property type="match status" value="1"/>
</dbReference>
<dbReference type="EC" id="1.2.4.1" evidence="2"/>
<dbReference type="PANTHER" id="PTHR11516">
    <property type="entry name" value="PYRUVATE DEHYDROGENASE E1 COMPONENT, ALPHA SUBUNIT BACTERIAL AND ORGANELLAR"/>
    <property type="match status" value="1"/>
</dbReference>
<dbReference type="PANTHER" id="PTHR11516:SF60">
    <property type="entry name" value="PYRUVATE DEHYDROGENASE E1 COMPONENT SUBUNIT ALPHA"/>
    <property type="match status" value="1"/>
</dbReference>
<proteinExistence type="predicted"/>
<dbReference type="InterPro" id="IPR050642">
    <property type="entry name" value="PDH_E1_Alpha_Subunit"/>
</dbReference>
<evidence type="ECO:0000256" key="1">
    <source>
        <dbReference type="ARBA" id="ARBA00001964"/>
    </source>
</evidence>
<keyword evidence="4" id="KW-0560">Oxidoreductase</keyword>
<comment type="caution">
    <text evidence="7">The sequence shown here is derived from an EMBL/GenBank/DDBJ whole genome shotgun (WGS) entry which is preliminary data.</text>
</comment>
<evidence type="ECO:0000313" key="7">
    <source>
        <dbReference type="EMBL" id="KAJ9588258.1"/>
    </source>
</evidence>
<gene>
    <name evidence="7" type="ORF">L9F63_018365</name>
</gene>
<evidence type="ECO:0000256" key="3">
    <source>
        <dbReference type="ARBA" id="ARBA00022946"/>
    </source>
</evidence>
<feature type="domain" description="Dehydrogenase E1 component" evidence="6">
    <location>
        <begin position="22"/>
        <end position="314"/>
    </location>
</feature>
<evidence type="ECO:0000256" key="5">
    <source>
        <dbReference type="ARBA" id="ARBA00023052"/>
    </source>
</evidence>
<sequence length="353" mass="39057">MLKSGPPVKGTLTRDEALKFYYEMSVIRRMENSAADLYKSRYIRGFLHLYAATEAVCTGIKSVLKPDDIVTTAYRCHGWAYMMGIEPVAIIAELMGKVTGSSRGKGGSMHMYGPKFFGGNGIVGAHVPVGTGVAFAFKYMNKPNVSVVLYGDGAANQGQVFEAYNLAKLHMLPVLYICENNKFGMGTKASDSSASTEYYKRCTYIPGLWVDGMDVLSVREATRFATKYVLSGQGPLVMEVDTYRYFGHSMADPGVSYRSRDEIKQVRETRDCINKLKTQMIAGKLATEEEIKAINKTVKNEVDAAIEQAKKDKFSPLDEIGAGVYSQPLREIVRGVTPWTPHKVKSMTSYINT</sequence>
<accession>A0AAD7ZX14</accession>
<dbReference type="EMBL" id="JASPKZ010005697">
    <property type="protein sequence ID" value="KAJ9588258.1"/>
    <property type="molecule type" value="Genomic_DNA"/>
</dbReference>
<dbReference type="GO" id="GO:0004739">
    <property type="term" value="F:pyruvate dehydrogenase (acetyl-transferring) activity"/>
    <property type="evidence" value="ECO:0007669"/>
    <property type="project" value="UniProtKB-EC"/>
</dbReference>
<dbReference type="GO" id="GO:0006086">
    <property type="term" value="P:pyruvate decarboxylation to acetyl-CoA"/>
    <property type="evidence" value="ECO:0007669"/>
    <property type="project" value="TreeGrafter"/>
</dbReference>
<reference evidence="7" key="2">
    <citation type="submission" date="2023-05" db="EMBL/GenBank/DDBJ databases">
        <authorList>
            <person name="Fouks B."/>
        </authorList>
    </citation>
    <scope>NUCLEOTIDE SEQUENCE</scope>
    <source>
        <strain evidence="7">Stay&amp;Tobe</strain>
        <tissue evidence="7">Testes</tissue>
    </source>
</reference>
<keyword evidence="5" id="KW-0786">Thiamine pyrophosphate</keyword>
<keyword evidence="3" id="KW-0809">Transit peptide</keyword>
<comment type="cofactor">
    <cofactor evidence="1">
        <name>thiamine diphosphate</name>
        <dbReference type="ChEBI" id="CHEBI:58937"/>
    </cofactor>
</comment>
<dbReference type="AlphaFoldDB" id="A0AAD7ZX14"/>
<evidence type="ECO:0000256" key="4">
    <source>
        <dbReference type="ARBA" id="ARBA00023002"/>
    </source>
</evidence>
<reference evidence="7" key="1">
    <citation type="journal article" date="2023" name="IScience">
        <title>Live-bearing cockroach genome reveals convergent evolutionary mechanisms linked to viviparity in insects and beyond.</title>
        <authorList>
            <person name="Fouks B."/>
            <person name="Harrison M.C."/>
            <person name="Mikhailova A.A."/>
            <person name="Marchal E."/>
            <person name="English S."/>
            <person name="Carruthers M."/>
            <person name="Jennings E.C."/>
            <person name="Chiamaka E.L."/>
            <person name="Frigard R.A."/>
            <person name="Pippel M."/>
            <person name="Attardo G.M."/>
            <person name="Benoit J.B."/>
            <person name="Bornberg-Bauer E."/>
            <person name="Tobe S.S."/>
        </authorList>
    </citation>
    <scope>NUCLEOTIDE SEQUENCE</scope>
    <source>
        <strain evidence="7">Stay&amp;Tobe</strain>
    </source>
</reference>
<organism evidence="7 8">
    <name type="scientific">Diploptera punctata</name>
    <name type="common">Pacific beetle cockroach</name>
    <dbReference type="NCBI Taxonomy" id="6984"/>
    <lineage>
        <taxon>Eukaryota</taxon>
        <taxon>Metazoa</taxon>
        <taxon>Ecdysozoa</taxon>
        <taxon>Arthropoda</taxon>
        <taxon>Hexapoda</taxon>
        <taxon>Insecta</taxon>
        <taxon>Pterygota</taxon>
        <taxon>Neoptera</taxon>
        <taxon>Polyneoptera</taxon>
        <taxon>Dictyoptera</taxon>
        <taxon>Blattodea</taxon>
        <taxon>Blaberoidea</taxon>
        <taxon>Blaberidae</taxon>
        <taxon>Diplopterinae</taxon>
        <taxon>Diploptera</taxon>
    </lineage>
</organism>
<dbReference type="InterPro" id="IPR029061">
    <property type="entry name" value="THDP-binding"/>
</dbReference>
<keyword evidence="8" id="KW-1185">Reference proteome</keyword>
<name>A0AAD7ZX14_DIPPU</name>
<protein>
    <recommendedName>
        <fullName evidence="2">pyruvate dehydrogenase (acetyl-transferring)</fullName>
        <ecNumber evidence="2">1.2.4.1</ecNumber>
    </recommendedName>
</protein>
<evidence type="ECO:0000256" key="2">
    <source>
        <dbReference type="ARBA" id="ARBA00012281"/>
    </source>
</evidence>
<evidence type="ECO:0000313" key="8">
    <source>
        <dbReference type="Proteomes" id="UP001233999"/>
    </source>
</evidence>
<evidence type="ECO:0000259" key="6">
    <source>
        <dbReference type="Pfam" id="PF00676"/>
    </source>
</evidence>
<dbReference type="FunFam" id="3.40.50.970:FF:000013">
    <property type="entry name" value="Pyruvate dehydrogenase E1 component subunit alpha"/>
    <property type="match status" value="1"/>
</dbReference>
<dbReference type="Proteomes" id="UP001233999">
    <property type="component" value="Unassembled WGS sequence"/>
</dbReference>